<comment type="caution">
    <text evidence="10">The sequence shown here is derived from an EMBL/GenBank/DDBJ whole genome shotgun (WGS) entry which is preliminary data.</text>
</comment>
<organism evidence="10 11">
    <name type="scientific">Teretinema zuelzerae</name>
    <dbReference type="NCBI Taxonomy" id="156"/>
    <lineage>
        <taxon>Bacteria</taxon>
        <taxon>Pseudomonadati</taxon>
        <taxon>Spirochaetota</taxon>
        <taxon>Spirochaetia</taxon>
        <taxon>Spirochaetales</taxon>
        <taxon>Treponemataceae</taxon>
        <taxon>Teretinema</taxon>
    </lineage>
</organism>
<dbReference type="GO" id="GO:0004521">
    <property type="term" value="F:RNA endonuclease activity"/>
    <property type="evidence" value="ECO:0007669"/>
    <property type="project" value="InterPro"/>
</dbReference>
<evidence type="ECO:0000313" key="10">
    <source>
        <dbReference type="EMBL" id="MCD1654703.1"/>
    </source>
</evidence>
<evidence type="ECO:0000313" key="11">
    <source>
        <dbReference type="Proteomes" id="UP001198163"/>
    </source>
</evidence>
<gene>
    <name evidence="9 10" type="primary">cas2</name>
    <name evidence="10" type="ORF">K7J14_08290</name>
</gene>
<keyword evidence="6 9" id="KW-0378">Hydrolase</keyword>
<protein>
    <recommendedName>
        <fullName evidence="9">CRISPR-associated endoribonuclease Cas2</fullName>
        <ecNumber evidence="9">3.1.-.-</ecNumber>
    </recommendedName>
</protein>
<proteinExistence type="inferred from homology"/>
<keyword evidence="7 9" id="KW-0460">Magnesium</keyword>
<dbReference type="RefSeq" id="WP_230755190.1">
    <property type="nucleotide sequence ID" value="NZ_JAINWA010000003.1"/>
</dbReference>
<comment type="cofactor">
    <cofactor evidence="1 9">
        <name>Mg(2+)</name>
        <dbReference type="ChEBI" id="CHEBI:18420"/>
    </cofactor>
</comment>
<evidence type="ECO:0000256" key="7">
    <source>
        <dbReference type="ARBA" id="ARBA00022842"/>
    </source>
</evidence>
<dbReference type="InterPro" id="IPR019199">
    <property type="entry name" value="Virulence_VapD/CRISPR_Cas2"/>
</dbReference>
<keyword evidence="11" id="KW-1185">Reference proteome</keyword>
<keyword evidence="8 9" id="KW-0051">Antiviral defense</keyword>
<evidence type="ECO:0000256" key="5">
    <source>
        <dbReference type="ARBA" id="ARBA00022759"/>
    </source>
</evidence>
<comment type="subunit">
    <text evidence="9">Homodimer, forms a heterotetramer with a Cas1 homodimer.</text>
</comment>
<dbReference type="InterPro" id="IPR021127">
    <property type="entry name" value="CRISPR_associated_Cas2"/>
</dbReference>
<keyword evidence="5 9" id="KW-0255">Endonuclease</keyword>
<dbReference type="GO" id="GO:0016787">
    <property type="term" value="F:hydrolase activity"/>
    <property type="evidence" value="ECO:0007669"/>
    <property type="project" value="UniProtKB-KW"/>
</dbReference>
<evidence type="ECO:0000256" key="6">
    <source>
        <dbReference type="ARBA" id="ARBA00022801"/>
    </source>
</evidence>
<dbReference type="EMBL" id="JAINWA010000003">
    <property type="protein sequence ID" value="MCD1654703.1"/>
    <property type="molecule type" value="Genomic_DNA"/>
</dbReference>
<comment type="similarity">
    <text evidence="2 9">Belongs to the CRISPR-associated endoribonuclease Cas2 protein family.</text>
</comment>
<evidence type="ECO:0000256" key="9">
    <source>
        <dbReference type="HAMAP-Rule" id="MF_01471"/>
    </source>
</evidence>
<name>A0AAE3JIU6_9SPIR</name>
<dbReference type="Pfam" id="PF09827">
    <property type="entry name" value="CRISPR_Cas2"/>
    <property type="match status" value="1"/>
</dbReference>
<dbReference type="GO" id="GO:0051607">
    <property type="term" value="P:defense response to virus"/>
    <property type="evidence" value="ECO:0007669"/>
    <property type="project" value="UniProtKB-UniRule"/>
</dbReference>
<evidence type="ECO:0000256" key="1">
    <source>
        <dbReference type="ARBA" id="ARBA00001946"/>
    </source>
</evidence>
<evidence type="ECO:0000256" key="2">
    <source>
        <dbReference type="ARBA" id="ARBA00009959"/>
    </source>
</evidence>
<evidence type="ECO:0000256" key="4">
    <source>
        <dbReference type="ARBA" id="ARBA00022723"/>
    </source>
</evidence>
<dbReference type="EC" id="3.1.-.-" evidence="9"/>
<evidence type="ECO:0000256" key="8">
    <source>
        <dbReference type="ARBA" id="ARBA00023118"/>
    </source>
</evidence>
<dbReference type="GO" id="GO:0043571">
    <property type="term" value="P:maintenance of CRISPR repeat elements"/>
    <property type="evidence" value="ECO:0007669"/>
    <property type="project" value="UniProtKB-UniRule"/>
</dbReference>
<dbReference type="HAMAP" id="MF_01471">
    <property type="entry name" value="Cas2"/>
    <property type="match status" value="1"/>
</dbReference>
<reference evidence="10" key="1">
    <citation type="submission" date="2021-08" db="EMBL/GenBank/DDBJ databases">
        <title>Comparative analyses of Brucepasteria parasyntrophica and Teretinema zuelzerae.</title>
        <authorList>
            <person name="Song Y."/>
            <person name="Brune A."/>
        </authorList>
    </citation>
    <scope>NUCLEOTIDE SEQUENCE</scope>
    <source>
        <strain evidence="10">DSM 1903</strain>
    </source>
</reference>
<keyword evidence="3 9" id="KW-0540">Nuclease</keyword>
<dbReference type="AlphaFoldDB" id="A0AAE3JIU6"/>
<dbReference type="NCBIfam" id="TIGR01573">
    <property type="entry name" value="cas2"/>
    <property type="match status" value="1"/>
</dbReference>
<evidence type="ECO:0000256" key="3">
    <source>
        <dbReference type="ARBA" id="ARBA00022722"/>
    </source>
</evidence>
<comment type="function">
    <text evidence="9">CRISPR (clustered regularly interspaced short palindromic repeat), is an adaptive immune system that provides protection against mobile genetic elements (viruses, transposable elements and conjugative plasmids). CRISPR clusters contain sequences complementary to antecedent mobile elements and target invading nucleic acids. CRISPR clusters are transcribed and processed into CRISPR RNA (crRNA). Functions as a ssRNA-specific endoribonuclease. Involved in the integration of spacer DNA into the CRISPR cassette.</text>
</comment>
<sequence>MFVSVVLDPGGEESARQLAEILATWGFEKVQRACWESVSISEHSAAQLKQEIDRVTDYYDSVRLYQFPVDGAMAVTVLSKKKWKRILVKPPVPPSPGRAKTSGRA</sequence>
<feature type="binding site" evidence="9">
    <location>
        <position position="8"/>
    </location>
    <ligand>
        <name>Mg(2+)</name>
        <dbReference type="ChEBI" id="CHEBI:18420"/>
        <note>catalytic</note>
    </ligand>
</feature>
<keyword evidence="4 9" id="KW-0479">Metal-binding</keyword>
<dbReference type="Proteomes" id="UP001198163">
    <property type="component" value="Unassembled WGS sequence"/>
</dbReference>
<dbReference type="GO" id="GO:0046872">
    <property type="term" value="F:metal ion binding"/>
    <property type="evidence" value="ECO:0007669"/>
    <property type="project" value="UniProtKB-UniRule"/>
</dbReference>
<accession>A0AAE3JIU6</accession>